<name>A0AAW1AVE7_CROAD</name>
<dbReference type="PANTHER" id="PTHR21038">
    <property type="entry name" value="40-2-3 PROTEIN-RELATED"/>
    <property type="match status" value="1"/>
</dbReference>
<evidence type="ECO:0000256" key="1">
    <source>
        <dbReference type="SAM" id="MobiDB-lite"/>
    </source>
</evidence>
<organism evidence="2 3">
    <name type="scientific">Crotalus adamanteus</name>
    <name type="common">Eastern diamondback rattlesnake</name>
    <dbReference type="NCBI Taxonomy" id="8729"/>
    <lineage>
        <taxon>Eukaryota</taxon>
        <taxon>Metazoa</taxon>
        <taxon>Chordata</taxon>
        <taxon>Craniata</taxon>
        <taxon>Vertebrata</taxon>
        <taxon>Euteleostomi</taxon>
        <taxon>Lepidosauria</taxon>
        <taxon>Squamata</taxon>
        <taxon>Bifurcata</taxon>
        <taxon>Unidentata</taxon>
        <taxon>Episquamata</taxon>
        <taxon>Toxicofera</taxon>
        <taxon>Serpentes</taxon>
        <taxon>Colubroidea</taxon>
        <taxon>Viperidae</taxon>
        <taxon>Crotalinae</taxon>
        <taxon>Crotalus</taxon>
    </lineage>
</organism>
<evidence type="ECO:0000313" key="3">
    <source>
        <dbReference type="Proteomes" id="UP001474421"/>
    </source>
</evidence>
<sequence>MHQPRRRSSLPPPPADEGLSGRAPARSFWASTFPGALGSAPGEDWRTPPRAPEGGSLRPEGGSRPRGWGGFGKAGREPGEGPRSLRGCSPGFALAGTGRDEAARTTPGGGARGAGAGLSRGGWTCPRPGPSPAMEVPGAGQQEPGAAAAPGQEIDLSLDDIIQRNQQAQPIRKPWQQRQQLKTRNGASGNRRPQFQSWGPPTMPGFPKGFRKPFWSRMSTPGPRAAGQMQGRSPLNRPPFAQQDKSGKAPPGRSSDGPPLDSQPAAPARAEAFKAAGMSLPFRRPFRLNQGRAFLQSQIKFNFNKRQIKSKMEQKLSRMRRWRTQPTSGAVLTVSVSNPQAGHLQGPGAKRPFLRRWNRQTPQLRRQPRGVTLRFNFRAMANQTSVTLNERFSGLRHKHHFVAERNASRMVTLP</sequence>
<dbReference type="Proteomes" id="UP001474421">
    <property type="component" value="Unassembled WGS sequence"/>
</dbReference>
<dbReference type="GO" id="GO:0003729">
    <property type="term" value="F:mRNA binding"/>
    <property type="evidence" value="ECO:0007669"/>
    <property type="project" value="InterPro"/>
</dbReference>
<feature type="compositionally biased region" description="Gly residues" evidence="1">
    <location>
        <begin position="107"/>
        <end position="120"/>
    </location>
</feature>
<gene>
    <name evidence="2" type="ORF">NXF25_016097</name>
</gene>
<proteinExistence type="predicted"/>
<accession>A0AAW1AVE7</accession>
<comment type="caution">
    <text evidence="2">The sequence shown here is derived from an EMBL/GenBank/DDBJ whole genome shotgun (WGS) entry which is preliminary data.</text>
</comment>
<reference evidence="2 3" key="1">
    <citation type="journal article" date="2024" name="Proc. Natl. Acad. Sci. U.S.A.">
        <title>The genetic regulatory architecture and epigenomic basis for age-related changes in rattlesnake venom.</title>
        <authorList>
            <person name="Hogan M.P."/>
            <person name="Holding M.L."/>
            <person name="Nystrom G.S."/>
            <person name="Colston T.J."/>
            <person name="Bartlett D.A."/>
            <person name="Mason A.J."/>
            <person name="Ellsworth S.A."/>
            <person name="Rautsaw R.M."/>
            <person name="Lawrence K.C."/>
            <person name="Strickland J.L."/>
            <person name="He B."/>
            <person name="Fraser P."/>
            <person name="Margres M.J."/>
            <person name="Gilbert D.M."/>
            <person name="Gibbs H.L."/>
            <person name="Parkinson C.L."/>
            <person name="Rokyta D.R."/>
        </authorList>
    </citation>
    <scope>NUCLEOTIDE SEQUENCE [LARGE SCALE GENOMIC DNA]</scope>
    <source>
        <strain evidence="2">DRR0105</strain>
    </source>
</reference>
<dbReference type="Pfam" id="PF07078">
    <property type="entry name" value="FYTT"/>
    <property type="match status" value="1"/>
</dbReference>
<dbReference type="GO" id="GO:0006406">
    <property type="term" value="P:mRNA export from nucleus"/>
    <property type="evidence" value="ECO:0007669"/>
    <property type="project" value="InterPro"/>
</dbReference>
<keyword evidence="3" id="KW-1185">Reference proteome</keyword>
<feature type="region of interest" description="Disordered" evidence="1">
    <location>
        <begin position="1"/>
        <end position="268"/>
    </location>
</feature>
<evidence type="ECO:0000313" key="2">
    <source>
        <dbReference type="EMBL" id="KAK9393645.1"/>
    </source>
</evidence>
<feature type="compositionally biased region" description="Low complexity" evidence="1">
    <location>
        <begin position="137"/>
        <end position="153"/>
    </location>
</feature>
<dbReference type="AlphaFoldDB" id="A0AAW1AVE7"/>
<feature type="compositionally biased region" description="Polar residues" evidence="1">
    <location>
        <begin position="176"/>
        <end position="199"/>
    </location>
</feature>
<dbReference type="EMBL" id="JAOTOJ010000013">
    <property type="protein sequence ID" value="KAK9393645.1"/>
    <property type="molecule type" value="Genomic_DNA"/>
</dbReference>
<dbReference type="GO" id="GO:0016607">
    <property type="term" value="C:nuclear speck"/>
    <property type="evidence" value="ECO:0007669"/>
    <property type="project" value="TreeGrafter"/>
</dbReference>
<protein>
    <submittedName>
        <fullName evidence="2">UAP56-interacting factor</fullName>
    </submittedName>
</protein>
<dbReference type="InterPro" id="IPR009782">
    <property type="entry name" value="FYTTD1"/>
</dbReference>
<dbReference type="PANTHER" id="PTHR21038:SF3">
    <property type="entry name" value="UAP56-INTERACTING FACTOR"/>
    <property type="match status" value="1"/>
</dbReference>